<evidence type="ECO:0000313" key="3">
    <source>
        <dbReference type="Proteomes" id="UP000749646"/>
    </source>
</evidence>
<protein>
    <recommendedName>
        <fullName evidence="1">Arm-like repeat domain-containing protein</fullName>
    </recommendedName>
</protein>
<proteinExistence type="predicted"/>
<dbReference type="Proteomes" id="UP000749646">
    <property type="component" value="Unassembled WGS sequence"/>
</dbReference>
<accession>A0A9P6IK89</accession>
<organism evidence="2 3">
    <name type="scientific">Modicella reniformis</name>
    <dbReference type="NCBI Taxonomy" id="1440133"/>
    <lineage>
        <taxon>Eukaryota</taxon>
        <taxon>Fungi</taxon>
        <taxon>Fungi incertae sedis</taxon>
        <taxon>Mucoromycota</taxon>
        <taxon>Mortierellomycotina</taxon>
        <taxon>Mortierellomycetes</taxon>
        <taxon>Mortierellales</taxon>
        <taxon>Mortierellaceae</taxon>
        <taxon>Modicella</taxon>
    </lineage>
</organism>
<reference evidence="2" key="1">
    <citation type="journal article" date="2020" name="Fungal Divers.">
        <title>Resolving the Mortierellaceae phylogeny through synthesis of multi-gene phylogenetics and phylogenomics.</title>
        <authorList>
            <person name="Vandepol N."/>
            <person name="Liber J."/>
            <person name="Desiro A."/>
            <person name="Na H."/>
            <person name="Kennedy M."/>
            <person name="Barry K."/>
            <person name="Grigoriev I.V."/>
            <person name="Miller A.N."/>
            <person name="O'Donnell K."/>
            <person name="Stajich J.E."/>
            <person name="Bonito G."/>
        </authorList>
    </citation>
    <scope>NUCLEOTIDE SEQUENCE</scope>
    <source>
        <strain evidence="2">MES-2147</strain>
    </source>
</reference>
<dbReference type="OrthoDB" id="2435592at2759"/>
<feature type="domain" description="Arm-like repeat" evidence="1">
    <location>
        <begin position="214"/>
        <end position="289"/>
    </location>
</feature>
<sequence>MLRSTIVPSRLGVLSLQQSLELTNVYLENAYKTTDHNIALVLCHDAEASLSQAKIAARKNRIHPKDSANQVLREGIIAAYIDLGKLLETQGYQVEAEMICKKAEKWGGNAQDPGRLARDFIPNSIVHSAKDTSNSTVCSSAADPSANNQIKSRDIATIPPTIFAVNVGPPTSEIKLPESDERLTNTSQLACCLGLLQVSRSNDDILEPAARKWLQAIEKDTDEQERLKVMAIDVIRAFKRDEIKDATIVAEVVYLSPVINQDAFKDLLKEFYKGIDQSGLLDIHQLEGLAQL</sequence>
<evidence type="ECO:0000259" key="1">
    <source>
        <dbReference type="Pfam" id="PF23948"/>
    </source>
</evidence>
<keyword evidence="3" id="KW-1185">Reference proteome</keyword>
<gene>
    <name evidence="2" type="ORF">BGZ65_007563</name>
</gene>
<evidence type="ECO:0000313" key="2">
    <source>
        <dbReference type="EMBL" id="KAF9925808.1"/>
    </source>
</evidence>
<dbReference type="EMBL" id="JAAAHW010010455">
    <property type="protein sequence ID" value="KAF9925808.1"/>
    <property type="molecule type" value="Genomic_DNA"/>
</dbReference>
<comment type="caution">
    <text evidence="2">The sequence shown here is derived from an EMBL/GenBank/DDBJ whole genome shotgun (WGS) entry which is preliminary data.</text>
</comment>
<dbReference type="Pfam" id="PF23948">
    <property type="entry name" value="ARM_5"/>
    <property type="match status" value="1"/>
</dbReference>
<dbReference type="InterPro" id="IPR056251">
    <property type="entry name" value="Arm_rpt_dom"/>
</dbReference>
<name>A0A9P6IK89_9FUNG</name>
<feature type="non-terminal residue" evidence="2">
    <location>
        <position position="292"/>
    </location>
</feature>
<dbReference type="AlphaFoldDB" id="A0A9P6IK89"/>